<dbReference type="InterPro" id="IPR001172">
    <property type="entry name" value="FliN_T3SS_HrcQb"/>
</dbReference>
<keyword evidence="4" id="KW-0145">Chemotaxis</keyword>
<dbReference type="GO" id="GO:0071973">
    <property type="term" value="P:bacterial-type flagellum-dependent cell motility"/>
    <property type="evidence" value="ECO:0007669"/>
    <property type="project" value="InterPro"/>
</dbReference>
<dbReference type="EMBL" id="NZEX01000013">
    <property type="protein sequence ID" value="MAH62098.1"/>
    <property type="molecule type" value="Genomic_DNA"/>
</dbReference>
<dbReference type="SUPFAM" id="SSF101801">
    <property type="entry name" value="Surface presentation of antigens (SPOA)"/>
    <property type="match status" value="1"/>
</dbReference>
<evidence type="ECO:0000313" key="9">
    <source>
        <dbReference type="Proteomes" id="UP000226525"/>
    </source>
</evidence>
<dbReference type="GO" id="GO:0006935">
    <property type="term" value="P:chemotaxis"/>
    <property type="evidence" value="ECO:0007669"/>
    <property type="project" value="UniProtKB-KW"/>
</dbReference>
<proteinExistence type="inferred from homology"/>
<name>A0A2D6YG05_9DELT</name>
<dbReference type="GO" id="GO:0005886">
    <property type="term" value="C:plasma membrane"/>
    <property type="evidence" value="ECO:0007669"/>
    <property type="project" value="UniProtKB-SubCell"/>
</dbReference>
<reference evidence="9" key="1">
    <citation type="submission" date="2017-09" db="EMBL/GenBank/DDBJ databases">
        <title>The Reconstruction of 2,631 Draft Metagenome-Assembled Genomes from the Global Oceans.</title>
        <authorList>
            <person name="Tully B.J."/>
            <person name="Graham E.D."/>
            <person name="Heidelberg J.F."/>
        </authorList>
    </citation>
    <scope>NUCLEOTIDE SEQUENCE [LARGE SCALE GENOMIC DNA]</scope>
</reference>
<organism evidence="8 9">
    <name type="scientific">SAR324 cluster bacterium</name>
    <dbReference type="NCBI Taxonomy" id="2024889"/>
    <lineage>
        <taxon>Bacteria</taxon>
        <taxon>Deltaproteobacteria</taxon>
        <taxon>SAR324 cluster</taxon>
    </lineage>
</organism>
<keyword evidence="8" id="KW-0969">Cilium</keyword>
<dbReference type="Pfam" id="PF01052">
    <property type="entry name" value="FliMN_C"/>
    <property type="match status" value="1"/>
</dbReference>
<comment type="caution">
    <text evidence="8">The sequence shown here is derived from an EMBL/GenBank/DDBJ whole genome shotgun (WGS) entry which is preliminary data.</text>
</comment>
<evidence type="ECO:0000256" key="2">
    <source>
        <dbReference type="ARBA" id="ARBA00009226"/>
    </source>
</evidence>
<evidence type="ECO:0000256" key="5">
    <source>
        <dbReference type="ARBA" id="ARBA00022779"/>
    </source>
</evidence>
<dbReference type="InterPro" id="IPR051469">
    <property type="entry name" value="FliN/MopA/SpaO"/>
</dbReference>
<feature type="domain" description="Flagellar motor switch protein FliN-like C-terminal" evidence="7">
    <location>
        <begin position="18"/>
        <end position="86"/>
    </location>
</feature>
<evidence type="ECO:0000259" key="7">
    <source>
        <dbReference type="Pfam" id="PF01052"/>
    </source>
</evidence>
<keyword evidence="3" id="KW-1003">Cell membrane</keyword>
<sequence>MPSNDSANKQLGHTIEFLSDVPQRLVVEISRKRLALREILNWQKETVLSFPKLIGEPVEIFIDNQIIAKGEVVVINDHYGVRISEITHPTNKSNQSRV</sequence>
<comment type="subcellular location">
    <subcellularLocation>
        <location evidence="1">Cell membrane</location>
        <topology evidence="1">Peripheral membrane protein</topology>
        <orientation evidence="1">Cytoplasmic side</orientation>
    </subcellularLocation>
</comment>
<comment type="similarity">
    <text evidence="2">Belongs to the FliN/MopA/SpaO family.</text>
</comment>
<dbReference type="GO" id="GO:0009425">
    <property type="term" value="C:bacterial-type flagellum basal body"/>
    <property type="evidence" value="ECO:0007669"/>
    <property type="project" value="InterPro"/>
</dbReference>
<dbReference type="Gene3D" id="2.30.330.10">
    <property type="entry name" value="SpoA-like"/>
    <property type="match status" value="1"/>
</dbReference>
<dbReference type="GO" id="GO:0003774">
    <property type="term" value="F:cytoskeletal motor activity"/>
    <property type="evidence" value="ECO:0007669"/>
    <property type="project" value="InterPro"/>
</dbReference>
<dbReference type="PANTHER" id="PTHR43484">
    <property type="match status" value="1"/>
</dbReference>
<evidence type="ECO:0000256" key="6">
    <source>
        <dbReference type="ARBA" id="ARBA00023136"/>
    </source>
</evidence>
<evidence type="ECO:0000313" key="8">
    <source>
        <dbReference type="EMBL" id="MAH62098.1"/>
    </source>
</evidence>
<dbReference type="PRINTS" id="PR00956">
    <property type="entry name" value="FLGMOTORFLIN"/>
</dbReference>
<keyword evidence="6" id="KW-0472">Membrane</keyword>
<gene>
    <name evidence="8" type="ORF">CMN54_01355</name>
</gene>
<keyword evidence="8" id="KW-0282">Flagellum</keyword>
<evidence type="ECO:0000256" key="3">
    <source>
        <dbReference type="ARBA" id="ARBA00022475"/>
    </source>
</evidence>
<protein>
    <submittedName>
        <fullName evidence="8">Flagellar motor switch protein FliN</fullName>
    </submittedName>
</protein>
<keyword evidence="8" id="KW-0966">Cell projection</keyword>
<dbReference type="PANTHER" id="PTHR43484:SF1">
    <property type="entry name" value="FLAGELLAR MOTOR SWITCH PROTEIN FLIN"/>
    <property type="match status" value="1"/>
</dbReference>
<dbReference type="InterPro" id="IPR036429">
    <property type="entry name" value="SpoA-like_sf"/>
</dbReference>
<dbReference type="AlphaFoldDB" id="A0A2D6YG05"/>
<dbReference type="Proteomes" id="UP000226525">
    <property type="component" value="Unassembled WGS sequence"/>
</dbReference>
<keyword evidence="5" id="KW-0283">Flagellar rotation</keyword>
<evidence type="ECO:0000256" key="4">
    <source>
        <dbReference type="ARBA" id="ARBA00022500"/>
    </source>
</evidence>
<accession>A0A2D6YG05</accession>
<dbReference type="InterPro" id="IPR001543">
    <property type="entry name" value="FliN-like_C"/>
</dbReference>
<evidence type="ECO:0000256" key="1">
    <source>
        <dbReference type="ARBA" id="ARBA00004413"/>
    </source>
</evidence>